<evidence type="ECO:0000313" key="3">
    <source>
        <dbReference type="Proteomes" id="UP001460270"/>
    </source>
</evidence>
<name>A0AAW0N039_9GOBI</name>
<protein>
    <submittedName>
        <fullName evidence="2">Uncharacterized protein</fullName>
    </submittedName>
</protein>
<evidence type="ECO:0000256" key="1">
    <source>
        <dbReference type="SAM" id="MobiDB-lite"/>
    </source>
</evidence>
<organism evidence="2 3">
    <name type="scientific">Mugilogobius chulae</name>
    <name type="common">yellowstripe goby</name>
    <dbReference type="NCBI Taxonomy" id="88201"/>
    <lineage>
        <taxon>Eukaryota</taxon>
        <taxon>Metazoa</taxon>
        <taxon>Chordata</taxon>
        <taxon>Craniata</taxon>
        <taxon>Vertebrata</taxon>
        <taxon>Euteleostomi</taxon>
        <taxon>Actinopterygii</taxon>
        <taxon>Neopterygii</taxon>
        <taxon>Teleostei</taxon>
        <taxon>Neoteleostei</taxon>
        <taxon>Acanthomorphata</taxon>
        <taxon>Gobiaria</taxon>
        <taxon>Gobiiformes</taxon>
        <taxon>Gobioidei</taxon>
        <taxon>Gobiidae</taxon>
        <taxon>Gobionellinae</taxon>
        <taxon>Mugilogobius</taxon>
    </lineage>
</organism>
<feature type="compositionally biased region" description="Low complexity" evidence="1">
    <location>
        <begin position="116"/>
        <end position="134"/>
    </location>
</feature>
<accession>A0AAW0N039</accession>
<dbReference type="AlphaFoldDB" id="A0AAW0N039"/>
<dbReference type="EMBL" id="JBBPFD010000019">
    <property type="protein sequence ID" value="KAK7886245.1"/>
    <property type="molecule type" value="Genomic_DNA"/>
</dbReference>
<proteinExistence type="predicted"/>
<dbReference type="Proteomes" id="UP001460270">
    <property type="component" value="Unassembled WGS sequence"/>
</dbReference>
<reference evidence="3" key="1">
    <citation type="submission" date="2024-04" db="EMBL/GenBank/DDBJ databases">
        <title>Salinicola lusitanus LLJ914,a marine bacterium isolated from the Okinawa Trough.</title>
        <authorList>
            <person name="Li J."/>
        </authorList>
    </citation>
    <scope>NUCLEOTIDE SEQUENCE [LARGE SCALE GENOMIC DNA]</scope>
</reference>
<feature type="compositionally biased region" description="Acidic residues" evidence="1">
    <location>
        <begin position="22"/>
        <end position="36"/>
    </location>
</feature>
<sequence length="163" mass="17892">MKHKRQTHSKENRDSDGKYAGEDEEEEDLELAEDGEAAQYFQQTPVDAPEQSAQPRELHGPAVTLQNREIHGPAVTLQNNNDKHVKHFPNAAPAAPPCSATIGLNKANSPADTSEQDFSGFSPSSPFSPSFSDSLQSPLTFSNDTFDLFSETLTTIDLRNLSY</sequence>
<feature type="region of interest" description="Disordered" evidence="1">
    <location>
        <begin position="1"/>
        <end position="134"/>
    </location>
</feature>
<keyword evidence="3" id="KW-1185">Reference proteome</keyword>
<feature type="compositionally biased region" description="Basic and acidic residues" evidence="1">
    <location>
        <begin position="8"/>
        <end position="21"/>
    </location>
</feature>
<gene>
    <name evidence="2" type="ORF">WMY93_025866</name>
</gene>
<evidence type="ECO:0000313" key="2">
    <source>
        <dbReference type="EMBL" id="KAK7886245.1"/>
    </source>
</evidence>
<comment type="caution">
    <text evidence="2">The sequence shown here is derived from an EMBL/GenBank/DDBJ whole genome shotgun (WGS) entry which is preliminary data.</text>
</comment>